<evidence type="ECO:0000313" key="1">
    <source>
        <dbReference type="EMBL" id="MBD2756986.1"/>
    </source>
</evidence>
<accession>A0A927GGK8</accession>
<comment type="caution">
    <text evidence="1">The sequence shown here is derived from an EMBL/GenBank/DDBJ whole genome shotgun (WGS) entry which is preliminary data.</text>
</comment>
<reference evidence="1" key="1">
    <citation type="submission" date="2020-09" db="EMBL/GenBank/DDBJ databases">
        <authorList>
            <person name="Kim M.K."/>
        </authorList>
    </citation>
    <scope>NUCLEOTIDE SEQUENCE</scope>
    <source>
        <strain evidence="1">BT704</strain>
    </source>
</reference>
<proteinExistence type="predicted"/>
<name>A0A927GGK8_9BACT</name>
<dbReference type="Proteomes" id="UP000653797">
    <property type="component" value="Unassembled WGS sequence"/>
</dbReference>
<evidence type="ECO:0000313" key="2">
    <source>
        <dbReference type="Proteomes" id="UP000653797"/>
    </source>
</evidence>
<keyword evidence="2" id="KW-1185">Reference proteome</keyword>
<dbReference type="RefSeq" id="WP_191042612.1">
    <property type="nucleotide sequence ID" value="NZ_JACXAA010000016.1"/>
</dbReference>
<organism evidence="1 2">
    <name type="scientific">Spirosoma validum</name>
    <dbReference type="NCBI Taxonomy" id="2771355"/>
    <lineage>
        <taxon>Bacteria</taxon>
        <taxon>Pseudomonadati</taxon>
        <taxon>Bacteroidota</taxon>
        <taxon>Cytophagia</taxon>
        <taxon>Cytophagales</taxon>
        <taxon>Cytophagaceae</taxon>
        <taxon>Spirosoma</taxon>
    </lineage>
</organism>
<dbReference type="EMBL" id="JACXAA010000016">
    <property type="protein sequence ID" value="MBD2756986.1"/>
    <property type="molecule type" value="Genomic_DNA"/>
</dbReference>
<gene>
    <name evidence="1" type="ORF">IC230_29165</name>
</gene>
<sequence length="477" mass="53501">MLKHVSILALLAIGLTNCHSPENQTAVAPTTTETLLEADRARIEFSKTLAKALVDKDLRDFLRKEALKQFDNDYDVFFHALKGKKVKEGVTFSDLLATYHSSRQEFESVVNSLPKLTILVPDFIVTSAKRWDTEKLIPQVAVATTELEQKRVNYIQVYNAEGQESRIDPVKFPDNLVLVVKDNERIGVAGSGGRTTIDPTWDFYFTDQSNQYYFTSTHFNRAKAAPARSGTVANTNRVQSTAGVQTIPNCPREDVYYSNEDFNNNVLERLAYFRFTSYDKVGFISENFTEGNLEIRAQVLLGGQSSGAFSNYNFGTLSIPKTAALLSIPGYMDRVEREYGAGWREIFQGVLNEHIAQGIMVESPSSTLSGPWLVWGADVISWSPHRYGDEIKYIFKEHDEGETVKEVKTFETGFNASYGKKDVWNIGFTGKVTGSTEISYTNTSDDCGEQAVYYCSSFGLNAPYRSTGDIDYAFEVR</sequence>
<protein>
    <submittedName>
        <fullName evidence="1">Uncharacterized protein</fullName>
    </submittedName>
</protein>
<dbReference type="AlphaFoldDB" id="A0A927GGK8"/>